<dbReference type="RefSeq" id="WP_167214668.1">
    <property type="nucleotide sequence ID" value="NZ_CP050063.1"/>
</dbReference>
<reference evidence="1 2" key="1">
    <citation type="submission" date="2020-03" db="EMBL/GenBank/DDBJ databases">
        <authorList>
            <person name="Kim M.K."/>
        </authorList>
    </citation>
    <scope>NUCLEOTIDE SEQUENCE [LARGE SCALE GENOMIC DNA]</scope>
    <source>
        <strain evidence="1 2">BT328</strain>
    </source>
</reference>
<protein>
    <submittedName>
        <fullName evidence="1">Thioredoxin family protein</fullName>
    </submittedName>
</protein>
<dbReference type="InterPro" id="IPR036249">
    <property type="entry name" value="Thioredoxin-like_sf"/>
</dbReference>
<proteinExistence type="predicted"/>
<accession>A0A6G9ATN8</accession>
<evidence type="ECO:0000313" key="1">
    <source>
        <dbReference type="EMBL" id="QIP15770.1"/>
    </source>
</evidence>
<dbReference type="SUPFAM" id="SSF52833">
    <property type="entry name" value="Thioredoxin-like"/>
    <property type="match status" value="1"/>
</dbReference>
<evidence type="ECO:0000313" key="2">
    <source>
        <dbReference type="Proteomes" id="UP000501802"/>
    </source>
</evidence>
<dbReference type="KEGG" id="spib:G8759_25620"/>
<dbReference type="AlphaFoldDB" id="A0A6G9ATN8"/>
<name>A0A6G9ATN8_9BACT</name>
<organism evidence="1 2">
    <name type="scientific">Spirosoma aureum</name>
    <dbReference type="NCBI Taxonomy" id="2692134"/>
    <lineage>
        <taxon>Bacteria</taxon>
        <taxon>Pseudomonadati</taxon>
        <taxon>Bacteroidota</taxon>
        <taxon>Cytophagia</taxon>
        <taxon>Cytophagales</taxon>
        <taxon>Cytophagaceae</taxon>
        <taxon>Spirosoma</taxon>
    </lineage>
</organism>
<dbReference type="Gene3D" id="3.40.30.10">
    <property type="entry name" value="Glutaredoxin"/>
    <property type="match status" value="1"/>
</dbReference>
<keyword evidence="2" id="KW-1185">Reference proteome</keyword>
<dbReference type="EMBL" id="CP050063">
    <property type="protein sequence ID" value="QIP15770.1"/>
    <property type="molecule type" value="Genomic_DNA"/>
</dbReference>
<dbReference type="Proteomes" id="UP000501802">
    <property type="component" value="Chromosome"/>
</dbReference>
<dbReference type="Pfam" id="PF14595">
    <property type="entry name" value="Thioredoxin_9"/>
    <property type="match status" value="1"/>
</dbReference>
<sequence length="209" mass="23970">MTTPSSIITPELVASALTYDQYIALSVDLLAKARTTSDSPNYNTPEILGYAKLNIHRMNRLDKVTAINPELKSVLDKVSEPWTWLVLTESWCGDAAQSIPVLHQIAEQSPHIAIRFLSRDKNPDLMNAYLTNGGRSIPKLICVRTSDLNELGTWGPRPTELQKLFWEWKPLMPYAEVTERLQRWYNTDRTQSIQREFVDLVTVWNRTRA</sequence>
<gene>
    <name evidence="1" type="ORF">G8759_25620</name>
</gene>